<dbReference type="VEuPathDB" id="FungiDB:A1Q1_01062"/>
<accession>J6EYP1</accession>
<dbReference type="GO" id="GO:0000009">
    <property type="term" value="F:alpha-1,6-mannosyltransferase activity"/>
    <property type="evidence" value="ECO:0007669"/>
    <property type="project" value="InterPro"/>
</dbReference>
<name>J6EYP1_TRIAS</name>
<dbReference type="GO" id="GO:0006487">
    <property type="term" value="P:protein N-linked glycosylation"/>
    <property type="evidence" value="ECO:0007669"/>
    <property type="project" value="TreeGrafter"/>
</dbReference>
<sequence>MEVTAISSGEHTATLTPDDEADLDFQSGGYEPPSDYMVSWGYVEPEPSKLRAKLSPWVSAHSEAASELGSEAKDAYDLGPTELGAYAAQLSDFVSSATFPFDLEHDLRAGIGRYLGEAGRTSLPKQAYDVNETVWQTDREGETAKTFAVQTWRDHHCPDEGWAYHSLTNAGADAWVSSTFPTGRIRYLWDNLRVGILKADVLRYLLLLVHGGVYSDTDTECLKPMADWGRGAEVWKPELWASEGELRRLRAGEDAGKVLGRASVIVGVEVDVHNRHDWHNWWPRPLQIVQWTMASAPHHPITLSALLRIVHRTASAAEWAQDHWRDIQFALHNNDTGRAIEMMKTTALSEPSAGGPVGIMDWTGPGIWTDAVLQYLAARYGCQWTDLRGLDKPLRVGDVIVLPVTGFSPEVGQFGSQSRDDPQAMVWHYFRGSWKADSGGMREVEEHVRA</sequence>
<dbReference type="HOGENOM" id="CLU_022381_5_3_1"/>
<evidence type="ECO:0000313" key="3">
    <source>
        <dbReference type="EMBL" id="EJT49784.1"/>
    </source>
</evidence>
<dbReference type="InterPro" id="IPR039367">
    <property type="entry name" value="Och1-like"/>
</dbReference>
<dbReference type="GO" id="GO:0000136">
    <property type="term" value="C:mannan polymerase complex"/>
    <property type="evidence" value="ECO:0007669"/>
    <property type="project" value="TreeGrafter"/>
</dbReference>
<dbReference type="Gene3D" id="3.90.550.20">
    <property type="match status" value="1"/>
</dbReference>
<organism evidence="3 4">
    <name type="scientific">Trichosporon asahii var. asahii (strain ATCC 90039 / CBS 2479 / JCM 2466 / KCTC 7840 / NBRC 103889/ NCYC 2677 / UAMH 7654)</name>
    <name type="common">Yeast</name>
    <dbReference type="NCBI Taxonomy" id="1186058"/>
    <lineage>
        <taxon>Eukaryota</taxon>
        <taxon>Fungi</taxon>
        <taxon>Dikarya</taxon>
        <taxon>Basidiomycota</taxon>
        <taxon>Agaricomycotina</taxon>
        <taxon>Tremellomycetes</taxon>
        <taxon>Trichosporonales</taxon>
        <taxon>Trichosporonaceae</taxon>
        <taxon>Trichosporon</taxon>
    </lineage>
</organism>
<dbReference type="InterPro" id="IPR007577">
    <property type="entry name" value="GlycoTrfase_DXD_sugar-bd_CS"/>
</dbReference>
<keyword evidence="3" id="KW-0328">Glycosyltransferase</keyword>
<feature type="compositionally biased region" description="Polar residues" evidence="2">
    <location>
        <begin position="1"/>
        <end position="15"/>
    </location>
</feature>
<gene>
    <name evidence="3" type="ORF">A1Q1_01062</name>
</gene>
<reference evidence="3 4" key="1">
    <citation type="journal article" date="2012" name="Eukaryot. Cell">
        <title>Draft genome sequence of CBS 2479, the standard type strain of Trichosporon asahii.</title>
        <authorList>
            <person name="Yang R.Y."/>
            <person name="Li H.T."/>
            <person name="Zhu H."/>
            <person name="Zhou G.P."/>
            <person name="Wang M."/>
            <person name="Wang L."/>
        </authorList>
    </citation>
    <scope>NUCLEOTIDE SEQUENCE [LARGE SCALE GENOMIC DNA]</scope>
    <source>
        <strain evidence="4">ATCC 90039 / CBS 2479 / JCM 2466 / KCTC 7840 / NCYC 2677 / UAMH 7654</strain>
    </source>
</reference>
<dbReference type="RefSeq" id="XP_014180982.1">
    <property type="nucleotide sequence ID" value="XM_014325507.1"/>
</dbReference>
<keyword evidence="3" id="KW-0808">Transferase</keyword>
<dbReference type="PANTHER" id="PTHR31834:SF1">
    <property type="entry name" value="INITIATION-SPECIFIC ALPHA-1,6-MANNOSYLTRANSFERASE"/>
    <property type="match status" value="1"/>
</dbReference>
<comment type="similarity">
    <text evidence="1">Belongs to the glycosyltransferase 32 family.</text>
</comment>
<dbReference type="PANTHER" id="PTHR31834">
    <property type="entry name" value="INITIATION-SPECIFIC ALPHA-1,6-MANNOSYLTRANSFERASE"/>
    <property type="match status" value="1"/>
</dbReference>
<dbReference type="EMBL" id="ALBS01000149">
    <property type="protein sequence ID" value="EJT49784.1"/>
    <property type="molecule type" value="Genomic_DNA"/>
</dbReference>
<comment type="caution">
    <text evidence="3">The sequence shown here is derived from an EMBL/GenBank/DDBJ whole genome shotgun (WGS) entry which is preliminary data.</text>
</comment>
<proteinExistence type="inferred from homology"/>
<evidence type="ECO:0000256" key="2">
    <source>
        <dbReference type="SAM" id="MobiDB-lite"/>
    </source>
</evidence>
<dbReference type="OrthoDB" id="409543at2759"/>
<evidence type="ECO:0000313" key="4">
    <source>
        <dbReference type="Proteomes" id="UP000002748"/>
    </source>
</evidence>
<dbReference type="Pfam" id="PF04488">
    <property type="entry name" value="Gly_transf_sug"/>
    <property type="match status" value="1"/>
</dbReference>
<dbReference type="GeneID" id="25984576"/>
<evidence type="ECO:0000256" key="1">
    <source>
        <dbReference type="ARBA" id="ARBA00009003"/>
    </source>
</evidence>
<dbReference type="AlphaFoldDB" id="J6EYP1"/>
<feature type="region of interest" description="Disordered" evidence="2">
    <location>
        <begin position="1"/>
        <end position="28"/>
    </location>
</feature>
<protein>
    <submittedName>
        <fullName evidence="3">Alpha-1,6-mannosyltransferase</fullName>
    </submittedName>
</protein>
<dbReference type="SUPFAM" id="SSF53448">
    <property type="entry name" value="Nucleotide-diphospho-sugar transferases"/>
    <property type="match status" value="1"/>
</dbReference>
<dbReference type="InterPro" id="IPR029044">
    <property type="entry name" value="Nucleotide-diphossugar_trans"/>
</dbReference>
<dbReference type="Proteomes" id="UP000002748">
    <property type="component" value="Unassembled WGS sequence"/>
</dbReference>
<dbReference type="KEGG" id="tasa:A1Q1_01062"/>